<dbReference type="PANTHER" id="PTHR11183">
    <property type="entry name" value="GLYCOGENIN SUBFAMILY MEMBER"/>
    <property type="match status" value="1"/>
</dbReference>
<keyword evidence="5" id="KW-0479">Metal-binding</keyword>
<dbReference type="GO" id="GO:0008466">
    <property type="term" value="F:glycogenin glucosyltransferase activity"/>
    <property type="evidence" value="ECO:0007669"/>
    <property type="project" value="UniProtKB-EC"/>
</dbReference>
<reference evidence="16" key="2">
    <citation type="submission" date="2020-10" db="UniProtKB">
        <authorList>
            <consortium name="WormBaseParasite"/>
        </authorList>
    </citation>
    <scope>IDENTIFICATION</scope>
</reference>
<dbReference type="InterPro" id="IPR050587">
    <property type="entry name" value="GNT1/Glycosyltrans_8"/>
</dbReference>
<sequence length="403" mass="43579">MSTAWVTLATNDGYAIGALVLAHSLRQSGTQHALHILYTDGVSPALRAQLTSVFTASTLVNVLDSRDIANLALIGRPDLGVTFTKLHAYRLTQYTKAVFLDADTLVVQNADELFERPSFAAAPDIGWPDFFNSGVFVFTPSEQTYHELVELATSQGSFDGGDQGLLNQYYSNWRELDAAHRLPFIYNVTSGAIYSYAAALKKAGKDIKIVHFLGSAKPWQKGAAHAHVGTHWAQWQSTFDSNVAQTLPQNLNPAYVGTPDVVSSVSISAQAEAARVRVALMFSSVRPFPEEPEPQAPPPHHEAHQHHVEAPWPTSSSPPPPAPPSPPPSLPASSFEHTSSSIAAPVAPDASEGTESAADKDPEKTVSSEERYAAWDQGTPDYAGRDAFDNIQKKIDALKTDEK</sequence>
<evidence type="ECO:0000256" key="13">
    <source>
        <dbReference type="ARBA" id="ARBA00057883"/>
    </source>
</evidence>
<feature type="compositionally biased region" description="Basic and acidic residues" evidence="14">
    <location>
        <begin position="299"/>
        <end position="309"/>
    </location>
</feature>
<evidence type="ECO:0000256" key="14">
    <source>
        <dbReference type="SAM" id="MobiDB-lite"/>
    </source>
</evidence>
<evidence type="ECO:0000256" key="3">
    <source>
        <dbReference type="ARBA" id="ARBA00022490"/>
    </source>
</evidence>
<comment type="similarity">
    <text evidence="9">Belongs to the glycosyltransferase 8 family. Glycogenin subfamily.</text>
</comment>
<comment type="subcellular location">
    <subcellularLocation>
        <location evidence="2">Cytoplasm</location>
    </subcellularLocation>
</comment>
<dbReference type="WBParaSite" id="Pan_g22988.t1">
    <property type="protein sequence ID" value="Pan_g22988.t1"/>
    <property type="gene ID" value="Pan_g22988"/>
</dbReference>
<evidence type="ECO:0000256" key="8">
    <source>
        <dbReference type="ARBA" id="ARBA00023211"/>
    </source>
</evidence>
<proteinExistence type="inferred from homology"/>
<keyword evidence="4" id="KW-0808">Transferase</keyword>
<organism evidence="15 16">
    <name type="scientific">Panagrellus redivivus</name>
    <name type="common">Microworm</name>
    <dbReference type="NCBI Taxonomy" id="6233"/>
    <lineage>
        <taxon>Eukaryota</taxon>
        <taxon>Metazoa</taxon>
        <taxon>Ecdysozoa</taxon>
        <taxon>Nematoda</taxon>
        <taxon>Chromadorea</taxon>
        <taxon>Rhabditida</taxon>
        <taxon>Tylenchina</taxon>
        <taxon>Panagrolaimomorpha</taxon>
        <taxon>Panagrolaimoidea</taxon>
        <taxon>Panagrolaimidae</taxon>
        <taxon>Panagrellus</taxon>
    </lineage>
</organism>
<dbReference type="SUPFAM" id="SSF53448">
    <property type="entry name" value="Nucleotide-diphospho-sugar transferases"/>
    <property type="match status" value="1"/>
</dbReference>
<accession>A0A7E4ZXC0</accession>
<comment type="catalytic activity">
    <reaction evidence="12">
        <text>L-tyrosyl-[glycogenin] + UDP-alpha-D-glucose = alpha-D-glucosyl-L-tyrosyl-[glycogenin] + UDP + H(+)</text>
        <dbReference type="Rhea" id="RHEA:23360"/>
        <dbReference type="Rhea" id="RHEA-COMP:14604"/>
        <dbReference type="Rhea" id="RHEA-COMP:14605"/>
        <dbReference type="ChEBI" id="CHEBI:15378"/>
        <dbReference type="ChEBI" id="CHEBI:46858"/>
        <dbReference type="ChEBI" id="CHEBI:58223"/>
        <dbReference type="ChEBI" id="CHEBI:58885"/>
        <dbReference type="ChEBI" id="CHEBI:140573"/>
        <dbReference type="EC" id="2.4.1.186"/>
    </reaction>
</comment>
<feature type="compositionally biased region" description="Pro residues" evidence="14">
    <location>
        <begin position="316"/>
        <end position="330"/>
    </location>
</feature>
<evidence type="ECO:0000313" key="16">
    <source>
        <dbReference type="WBParaSite" id="Pan_g22988.t1"/>
    </source>
</evidence>
<comment type="function">
    <text evidence="13">Self-glucosylating initiator of glycogen synthesis. It catalyzes the formation of a short alpha (1,4)-glucosyl chain covalently attached via a glucose 1-O-tyrosyl linkage to internal tyrosine residues and these chains act as primers for the elongation reaction catalyzed by glycogen synthase.</text>
</comment>
<evidence type="ECO:0000256" key="4">
    <source>
        <dbReference type="ARBA" id="ARBA00022679"/>
    </source>
</evidence>
<dbReference type="InterPro" id="IPR029044">
    <property type="entry name" value="Nucleotide-diphossugar_trans"/>
</dbReference>
<dbReference type="GO" id="GO:0005737">
    <property type="term" value="C:cytoplasm"/>
    <property type="evidence" value="ECO:0007669"/>
    <property type="project" value="UniProtKB-SubCell"/>
</dbReference>
<name>A0A7E4ZXC0_PANRE</name>
<keyword evidence="7" id="KW-0325">Glycoprotein</keyword>
<dbReference type="EC" id="2.4.1.186" evidence="10"/>
<dbReference type="AlphaFoldDB" id="A0A7E4ZXC0"/>
<evidence type="ECO:0000256" key="2">
    <source>
        <dbReference type="ARBA" id="ARBA00004496"/>
    </source>
</evidence>
<evidence type="ECO:0000256" key="9">
    <source>
        <dbReference type="ARBA" id="ARBA00038162"/>
    </source>
</evidence>
<evidence type="ECO:0000256" key="1">
    <source>
        <dbReference type="ARBA" id="ARBA00001936"/>
    </source>
</evidence>
<feature type="region of interest" description="Disordered" evidence="14">
    <location>
        <begin position="287"/>
        <end position="387"/>
    </location>
</feature>
<dbReference type="Proteomes" id="UP000492821">
    <property type="component" value="Unassembled WGS sequence"/>
</dbReference>
<reference evidence="15" key="1">
    <citation type="journal article" date="2013" name="Genetics">
        <title>The draft genome and transcriptome of Panagrellus redivivus are shaped by the harsh demands of a free-living lifestyle.</title>
        <authorList>
            <person name="Srinivasan J."/>
            <person name="Dillman A.R."/>
            <person name="Macchietto M.G."/>
            <person name="Heikkinen L."/>
            <person name="Lakso M."/>
            <person name="Fracchia K.M."/>
            <person name="Antoshechkin I."/>
            <person name="Mortazavi A."/>
            <person name="Wong G."/>
            <person name="Sternberg P.W."/>
        </authorList>
    </citation>
    <scope>NUCLEOTIDE SEQUENCE [LARGE SCALE GENOMIC DNA]</scope>
    <source>
        <strain evidence="15">MT8872</strain>
    </source>
</reference>
<evidence type="ECO:0000256" key="5">
    <source>
        <dbReference type="ARBA" id="ARBA00022723"/>
    </source>
</evidence>
<keyword evidence="15" id="KW-1185">Reference proteome</keyword>
<dbReference type="Pfam" id="PF01501">
    <property type="entry name" value="Glyco_transf_8"/>
    <property type="match status" value="1"/>
</dbReference>
<evidence type="ECO:0000256" key="11">
    <source>
        <dbReference type="ARBA" id="ARBA00050886"/>
    </source>
</evidence>
<dbReference type="GO" id="GO:0046872">
    <property type="term" value="F:metal ion binding"/>
    <property type="evidence" value="ECO:0007669"/>
    <property type="project" value="UniProtKB-KW"/>
</dbReference>
<comment type="catalytic activity">
    <reaction evidence="11">
        <text>[1,4-alpha-D-glucosyl](n)-L-tyrosyl-[glycogenin] + UDP-alpha-D-glucose = [1,4-alpha-D-glucosyl](n+1)-L-tyrosyl-[glycogenin] + UDP + H(+)</text>
        <dbReference type="Rhea" id="RHEA:56560"/>
        <dbReference type="Rhea" id="RHEA-COMP:14606"/>
        <dbReference type="Rhea" id="RHEA-COMP:14607"/>
        <dbReference type="ChEBI" id="CHEBI:15378"/>
        <dbReference type="ChEBI" id="CHEBI:58223"/>
        <dbReference type="ChEBI" id="CHEBI:58885"/>
        <dbReference type="ChEBI" id="CHEBI:140574"/>
        <dbReference type="EC" id="2.4.1.186"/>
    </reaction>
</comment>
<keyword evidence="6" id="KW-0320">Glycogen biosynthesis</keyword>
<dbReference type="CDD" id="cd02537">
    <property type="entry name" value="GT8_Glycogenin"/>
    <property type="match status" value="1"/>
</dbReference>
<keyword evidence="3" id="KW-0963">Cytoplasm</keyword>
<feature type="compositionally biased region" description="Basic and acidic residues" evidence="14">
    <location>
        <begin position="357"/>
        <end position="373"/>
    </location>
</feature>
<protein>
    <recommendedName>
        <fullName evidence="10">glycogenin glucosyltransferase</fullName>
        <ecNumber evidence="10">2.4.1.186</ecNumber>
    </recommendedName>
</protein>
<dbReference type="Gene3D" id="3.90.550.10">
    <property type="entry name" value="Spore Coat Polysaccharide Biosynthesis Protein SpsA, Chain A"/>
    <property type="match status" value="1"/>
</dbReference>
<evidence type="ECO:0000256" key="6">
    <source>
        <dbReference type="ARBA" id="ARBA00023056"/>
    </source>
</evidence>
<dbReference type="FunFam" id="3.90.550.10:FF:000092">
    <property type="entry name" value="Glycogenin 2"/>
    <property type="match status" value="1"/>
</dbReference>
<evidence type="ECO:0000256" key="10">
    <source>
        <dbReference type="ARBA" id="ARBA00038934"/>
    </source>
</evidence>
<evidence type="ECO:0000313" key="15">
    <source>
        <dbReference type="Proteomes" id="UP000492821"/>
    </source>
</evidence>
<dbReference type="InterPro" id="IPR002495">
    <property type="entry name" value="Glyco_trans_8"/>
</dbReference>
<evidence type="ECO:0000256" key="7">
    <source>
        <dbReference type="ARBA" id="ARBA00023180"/>
    </source>
</evidence>
<evidence type="ECO:0000256" key="12">
    <source>
        <dbReference type="ARBA" id="ARBA00052293"/>
    </source>
</evidence>
<comment type="cofactor">
    <cofactor evidence="1">
        <name>Mn(2+)</name>
        <dbReference type="ChEBI" id="CHEBI:29035"/>
    </cofactor>
</comment>
<dbReference type="GO" id="GO:0005978">
    <property type="term" value="P:glycogen biosynthetic process"/>
    <property type="evidence" value="ECO:0007669"/>
    <property type="project" value="UniProtKB-KW"/>
</dbReference>
<keyword evidence="8" id="KW-0464">Manganese</keyword>